<protein>
    <submittedName>
        <fullName evidence="7">Leucine/isoleucine/valine transporter permease subunit</fullName>
    </submittedName>
</protein>
<comment type="subcellular location">
    <subcellularLocation>
        <location evidence="1">Cell membrane</location>
        <topology evidence="1">Multi-pass membrane protein</topology>
    </subcellularLocation>
</comment>
<feature type="transmembrane region" description="Helical" evidence="6">
    <location>
        <begin position="160"/>
        <end position="179"/>
    </location>
</feature>
<sequence>MKVLQDKRIQFILTGILFVLLVNVLPLKSSTYTMLTSCVIYSIAALGFNVLLGYTGQISLGHAAFIGLGAYVSAFVTQDLKLPFLVGLLAAGVVPIILGLILGLAALRLEGHFLAIASLGFGVAVQQTFKVLTALTGGFTGKTAPSAVIFGTKLKGGPEYLAFAVIVLVILCIFVYNIYNSKTGRAFIAMRDSVHAAQAMGIDVVKYKLIAFSISAFYSGIAGSIYMHLVKYTQPDVWGIVLSINLLGMVVIGGLASIGGSIIGASFITLMPHIILEIPGLKDIPSSATIFTGLAIILVIRFIPEGVIHVIGRVKGKIFKSGGKKNELTESTESVN</sequence>
<keyword evidence="2" id="KW-1003">Cell membrane</keyword>
<dbReference type="PANTHER" id="PTHR30482">
    <property type="entry name" value="HIGH-AFFINITY BRANCHED-CHAIN AMINO ACID TRANSPORT SYSTEM PERMEASE"/>
    <property type="match status" value="1"/>
</dbReference>
<evidence type="ECO:0000256" key="6">
    <source>
        <dbReference type="SAM" id="Phobius"/>
    </source>
</evidence>
<dbReference type="CDD" id="cd06581">
    <property type="entry name" value="TM_PBP1_LivM_like"/>
    <property type="match status" value="1"/>
</dbReference>
<evidence type="ECO:0000256" key="4">
    <source>
        <dbReference type="ARBA" id="ARBA00022989"/>
    </source>
</evidence>
<accession>A0A0L6ZC57</accession>
<organism evidence="7 8">
    <name type="scientific">Clostridium homopropionicum DSM 5847</name>
    <dbReference type="NCBI Taxonomy" id="1121318"/>
    <lineage>
        <taxon>Bacteria</taxon>
        <taxon>Bacillati</taxon>
        <taxon>Bacillota</taxon>
        <taxon>Clostridia</taxon>
        <taxon>Eubacteriales</taxon>
        <taxon>Clostridiaceae</taxon>
        <taxon>Clostridium</taxon>
    </lineage>
</organism>
<dbReference type="RefSeq" id="WP_052220777.1">
    <property type="nucleotide sequence ID" value="NZ_LHUR01000015.1"/>
</dbReference>
<feature type="transmembrane region" description="Helical" evidence="6">
    <location>
        <begin position="290"/>
        <end position="311"/>
    </location>
</feature>
<evidence type="ECO:0000256" key="5">
    <source>
        <dbReference type="ARBA" id="ARBA00023136"/>
    </source>
</evidence>
<evidence type="ECO:0000256" key="1">
    <source>
        <dbReference type="ARBA" id="ARBA00004651"/>
    </source>
</evidence>
<dbReference type="GO" id="GO:0005886">
    <property type="term" value="C:plasma membrane"/>
    <property type="evidence" value="ECO:0007669"/>
    <property type="project" value="UniProtKB-SubCell"/>
</dbReference>
<dbReference type="PATRIC" id="fig|1121318.3.peg.1207"/>
<feature type="transmembrane region" description="Helical" evidence="6">
    <location>
        <begin position="32"/>
        <end position="52"/>
    </location>
</feature>
<proteinExistence type="predicted"/>
<dbReference type="Proteomes" id="UP000037043">
    <property type="component" value="Unassembled WGS sequence"/>
</dbReference>
<feature type="transmembrane region" description="Helical" evidence="6">
    <location>
        <begin position="209"/>
        <end position="230"/>
    </location>
</feature>
<reference evidence="8" key="1">
    <citation type="submission" date="2015-08" db="EMBL/GenBank/DDBJ databases">
        <title>Genome sequence of the strict anaerobe Clostridium homopropionicum LuHBu1 (DSM 5847T).</title>
        <authorList>
            <person name="Poehlein A."/>
            <person name="Beck M."/>
            <person name="Schiel-Bengelsdorf B."/>
            <person name="Bengelsdorf F.R."/>
            <person name="Daniel R."/>
            <person name="Duerre P."/>
        </authorList>
    </citation>
    <scope>NUCLEOTIDE SEQUENCE [LARGE SCALE GENOMIC DNA]</scope>
    <source>
        <strain evidence="8">DSM 5847</strain>
    </source>
</reference>
<dbReference type="InterPro" id="IPR043428">
    <property type="entry name" value="LivM-like"/>
</dbReference>
<dbReference type="EMBL" id="LHUR01000015">
    <property type="protein sequence ID" value="KOA20378.1"/>
    <property type="molecule type" value="Genomic_DNA"/>
</dbReference>
<evidence type="ECO:0000256" key="2">
    <source>
        <dbReference type="ARBA" id="ARBA00022475"/>
    </source>
</evidence>
<feature type="transmembrane region" description="Helical" evidence="6">
    <location>
        <begin position="82"/>
        <end position="107"/>
    </location>
</feature>
<evidence type="ECO:0000313" key="7">
    <source>
        <dbReference type="EMBL" id="KOA20378.1"/>
    </source>
</evidence>
<dbReference type="PANTHER" id="PTHR30482:SF10">
    <property type="entry name" value="HIGH-AFFINITY BRANCHED-CHAIN AMINO ACID TRANSPORT PROTEIN BRAE"/>
    <property type="match status" value="1"/>
</dbReference>
<feature type="transmembrane region" description="Helical" evidence="6">
    <location>
        <begin position="59"/>
        <end position="76"/>
    </location>
</feature>
<comment type="caution">
    <text evidence="7">The sequence shown here is derived from an EMBL/GenBank/DDBJ whole genome shotgun (WGS) entry which is preliminary data.</text>
</comment>
<feature type="transmembrane region" description="Helical" evidence="6">
    <location>
        <begin position="237"/>
        <end position="270"/>
    </location>
</feature>
<dbReference type="InterPro" id="IPR001851">
    <property type="entry name" value="ABC_transp_permease"/>
</dbReference>
<feature type="transmembrane region" description="Helical" evidence="6">
    <location>
        <begin position="9"/>
        <end position="26"/>
    </location>
</feature>
<keyword evidence="5 6" id="KW-0472">Membrane</keyword>
<name>A0A0L6ZC57_9CLOT</name>
<keyword evidence="4 6" id="KW-1133">Transmembrane helix</keyword>
<keyword evidence="8" id="KW-1185">Reference proteome</keyword>
<evidence type="ECO:0000256" key="3">
    <source>
        <dbReference type="ARBA" id="ARBA00022692"/>
    </source>
</evidence>
<evidence type="ECO:0000313" key="8">
    <source>
        <dbReference type="Proteomes" id="UP000037043"/>
    </source>
</evidence>
<dbReference type="Pfam" id="PF02653">
    <property type="entry name" value="BPD_transp_2"/>
    <property type="match status" value="1"/>
</dbReference>
<gene>
    <name evidence="7" type="ORF">CLHOM_11970</name>
</gene>
<dbReference type="STRING" id="36844.SAMN04488501_11532"/>
<dbReference type="AlphaFoldDB" id="A0A0L6ZC57"/>
<dbReference type="GO" id="GO:0015658">
    <property type="term" value="F:branched-chain amino acid transmembrane transporter activity"/>
    <property type="evidence" value="ECO:0007669"/>
    <property type="project" value="InterPro"/>
</dbReference>
<keyword evidence="3 6" id="KW-0812">Transmembrane</keyword>